<dbReference type="PANTHER" id="PTHR31676">
    <property type="entry name" value="T31J12.3 PROTEIN-RELATED"/>
    <property type="match status" value="1"/>
</dbReference>
<evidence type="ECO:0000313" key="2">
    <source>
        <dbReference type="Proteomes" id="UP001151760"/>
    </source>
</evidence>
<protein>
    <submittedName>
        <fullName evidence="1">Retrotransposon protein, putative, unclassified</fullName>
    </submittedName>
</protein>
<organism evidence="1 2">
    <name type="scientific">Tanacetum coccineum</name>
    <dbReference type="NCBI Taxonomy" id="301880"/>
    <lineage>
        <taxon>Eukaryota</taxon>
        <taxon>Viridiplantae</taxon>
        <taxon>Streptophyta</taxon>
        <taxon>Embryophyta</taxon>
        <taxon>Tracheophyta</taxon>
        <taxon>Spermatophyta</taxon>
        <taxon>Magnoliopsida</taxon>
        <taxon>eudicotyledons</taxon>
        <taxon>Gunneridae</taxon>
        <taxon>Pentapetalae</taxon>
        <taxon>asterids</taxon>
        <taxon>campanulids</taxon>
        <taxon>Asterales</taxon>
        <taxon>Asteraceae</taxon>
        <taxon>Asteroideae</taxon>
        <taxon>Anthemideae</taxon>
        <taxon>Anthemidinae</taxon>
        <taxon>Tanacetum</taxon>
    </lineage>
</organism>
<dbReference type="EMBL" id="BQNB010019925">
    <property type="protein sequence ID" value="GJT90485.1"/>
    <property type="molecule type" value="Genomic_DNA"/>
</dbReference>
<gene>
    <name evidence="1" type="ORF">Tco_1079330</name>
</gene>
<dbReference type="Gene3D" id="2.30.240.10">
    <property type="entry name" value="At5g01610-like"/>
    <property type="match status" value="1"/>
</dbReference>
<keyword evidence="2" id="KW-1185">Reference proteome</keyword>
<evidence type="ECO:0000313" key="1">
    <source>
        <dbReference type="EMBL" id="GJT90485.1"/>
    </source>
</evidence>
<dbReference type="InterPro" id="IPR007493">
    <property type="entry name" value="DUF538"/>
</dbReference>
<sequence>MLSIHENILESASTFGVSMFACAGYGTRFFKSKREWGWERFRIVSNSTEVHGIHSPVSNKENMNDVGTTVGPTPTGNTHGMSSYANVTVAPSRKALNFLFIYTRGNEVDVVVLVESIRAISEWFANTAYVFFLGKRVAYPVVANYVRNTWGKYELVKSMLNSSTGIFSFQFSSMHGLDAMLKNEDVVNVPVWVKLHGVLVTAFSEDGLSAIATKLALIEVRVDVELKDNIVVAMPKLVGGRDSIRVLFVLSMSGNLPGVRVVSKKNNVNTSGNKKKDMDVEPTIEVSNSNPFDVLNSVENDVDLGINCGTSNLASNEANSGGSSFWNVEASITNTTPIVDKIDKYEKLIIDGKVSLMDDEGKPLKKVAYPDDHDSEDEVESVDNDMTRFMASERVGFGTNSLLEQWRDTYENADYNYAHTMMIFDNDMTRFMASERVGFGTNSLLEQWRDTYENADYNYAHTMMIFDGNGEPSAYEVLKSYNLPIGVLPKGALGYTLDHIVIGLLPMGVAGYTLDPNSGQFSVNVMNGCDLYEGGYQIKYDPTITSIITQNKLGGKDGVKVKRRNLTLGGIEVRGVARAARWGLSMSETTRTILPEYALGGARGLPCSNSLAYDSTRRSSSVLTAFYSVRLEMSY</sequence>
<comment type="caution">
    <text evidence="1">The sequence shown here is derived from an EMBL/GenBank/DDBJ whole genome shotgun (WGS) entry which is preliminary data.</text>
</comment>
<reference evidence="1" key="1">
    <citation type="journal article" date="2022" name="Int. J. Mol. Sci.">
        <title>Draft Genome of Tanacetum Coccineum: Genomic Comparison of Closely Related Tanacetum-Family Plants.</title>
        <authorList>
            <person name="Yamashiro T."/>
            <person name="Shiraishi A."/>
            <person name="Nakayama K."/>
            <person name="Satake H."/>
        </authorList>
    </citation>
    <scope>NUCLEOTIDE SEQUENCE</scope>
</reference>
<name>A0ABQ5HS02_9ASTR</name>
<dbReference type="Proteomes" id="UP001151760">
    <property type="component" value="Unassembled WGS sequence"/>
</dbReference>
<accession>A0ABQ5HS02</accession>
<dbReference type="Pfam" id="PF04398">
    <property type="entry name" value="DUF538"/>
    <property type="match status" value="1"/>
</dbReference>
<dbReference type="SUPFAM" id="SSF141562">
    <property type="entry name" value="At5g01610-like"/>
    <property type="match status" value="2"/>
</dbReference>
<reference evidence="1" key="2">
    <citation type="submission" date="2022-01" db="EMBL/GenBank/DDBJ databases">
        <authorList>
            <person name="Yamashiro T."/>
            <person name="Shiraishi A."/>
            <person name="Satake H."/>
            <person name="Nakayama K."/>
        </authorList>
    </citation>
    <scope>NUCLEOTIDE SEQUENCE</scope>
</reference>
<dbReference type="PANTHER" id="PTHR31676:SF192">
    <property type="entry name" value="DUF538 DOMAIN-CONTAINING PROTEIN"/>
    <property type="match status" value="1"/>
</dbReference>
<proteinExistence type="predicted"/>
<dbReference type="InterPro" id="IPR036758">
    <property type="entry name" value="At5g01610-like"/>
</dbReference>